<dbReference type="AlphaFoldDB" id="A0A8H5BLM3"/>
<sequence length="1172" mass="133082">MAGREVIDITDDEDGEQVQDDPYFDRRAILEPVVGRVVDALGGHEEERYVMGDQALACLKDLKKLWRKDETDDERTVARLFYEMRLLPNDLVAILLETAGKGLVEDKRAVSCVDLMTAMTWPIDMAEELKELDEALDKGTDYTQLLQSHLHYKAALLKPGVMAALFGIVLAPFAKSPRERVERDGQVINVVLHLIRNLAFIKDLPTSSHMSSDLAQFSNLQSKLIRALSEANVLPLLLTIAANTENDSLLNGWNTLILEIFYLLFRGVKPGSLIQDQAKQPAENLQRLLAMEDCTRRDLSRKATSRHSRFGTTIAIKLNPDKRPSTANDDANAAHAASSSRTLVLHRQSAIYAEAGGILDITKRQKNKKANKVDDFGIVDTLSVEARVVLQELSADFVESCFNPFLAGLLKDIRSERPKITEKDNIRLLYVTKWFLEFFLLMQTKEQKEKGSTERWNFGRIAEVTERTWIIWVLKRMREAVEEKPKAWTELQAGVECLTQLLLLIDKMSTSEIADDILKEAAEVLQQQLVYNGEVLDIALESLKTYKPGTQSLAYLDSSVYLAYALLRMLERWGKQQGNETYVRQRAARKKRKSRGITEEEGIPDVEEEEEEDHEEIINETMFTFEAFEMKFAQAEIAHTLLAYLARYREFTSTENMRRVVNLIHRQAVKAKAEGLFFKVSTLELFKTILADQKSLPREQSYKDLINLINFILRQFFKKLDAEPFLAVEAFFPKNRNQWKQYSSWEPEKKTSRERRAVDDTRFPQDVVVKKGFSWSEELGIAIAALLDAHHPELVEWTRSILSLVIAQRTRIILETDRQEDDPNVSDDNEDPPIHLLEQASADALQKITDYMIPYVNDEQGNAATRNPNLKLLFRLSKFYILDQDADELEWYIPSSISVVELKRTLIVINQFLETPLDLGGKKATELLSKKRRRRRRRSPSPGSGDDAVSSDEEPRRRKRKEKKVKEKEQYKSAQFIEDSDEEYGDMDAFLEKERVQREKALAAATAAGNADRPLGMKATGTKKRRRKGEDAGGNSKKRRGQSQDADTIDVDSDAGKEVSSDDDQPQSQHHSHFRAESLSPPSPSPAPAAATATTSSRPRPRPRPIRKMPQDNGDTTSPRVSPSSSPLPAGSQRSSSPGLREDSIEPERSIQLKAPSHAHRSKRLILSDDEN</sequence>
<evidence type="ECO:0000313" key="8">
    <source>
        <dbReference type="Proteomes" id="UP000567179"/>
    </source>
</evidence>
<feature type="domain" description="Timeless N-terminal" evidence="6">
    <location>
        <begin position="48"/>
        <end position="315"/>
    </location>
</feature>
<dbReference type="EMBL" id="JAACJJ010000015">
    <property type="protein sequence ID" value="KAF5325413.1"/>
    <property type="molecule type" value="Genomic_DNA"/>
</dbReference>
<dbReference type="InterPro" id="IPR044998">
    <property type="entry name" value="Timeless"/>
</dbReference>
<dbReference type="Proteomes" id="UP000567179">
    <property type="component" value="Unassembled WGS sequence"/>
</dbReference>
<evidence type="ECO:0000259" key="6">
    <source>
        <dbReference type="Pfam" id="PF04821"/>
    </source>
</evidence>
<keyword evidence="4" id="KW-0131">Cell cycle</keyword>
<dbReference type="GO" id="GO:0003677">
    <property type="term" value="F:DNA binding"/>
    <property type="evidence" value="ECO:0007669"/>
    <property type="project" value="TreeGrafter"/>
</dbReference>
<feature type="compositionally biased region" description="Low complexity" evidence="5">
    <location>
        <begin position="1088"/>
        <end position="1098"/>
    </location>
</feature>
<dbReference type="Pfam" id="PF04821">
    <property type="entry name" value="TIMELESS"/>
    <property type="match status" value="1"/>
</dbReference>
<comment type="caution">
    <text evidence="7">The sequence shown here is derived from an EMBL/GenBank/DDBJ whole genome shotgun (WGS) entry which is preliminary data.</text>
</comment>
<evidence type="ECO:0000256" key="3">
    <source>
        <dbReference type="ARBA" id="ARBA00023242"/>
    </source>
</evidence>
<dbReference type="InterPro" id="IPR006906">
    <property type="entry name" value="Timeless_N"/>
</dbReference>
<organism evidence="7 8">
    <name type="scientific">Psilocybe cf. subviscida</name>
    <dbReference type="NCBI Taxonomy" id="2480587"/>
    <lineage>
        <taxon>Eukaryota</taxon>
        <taxon>Fungi</taxon>
        <taxon>Dikarya</taxon>
        <taxon>Basidiomycota</taxon>
        <taxon>Agaricomycotina</taxon>
        <taxon>Agaricomycetes</taxon>
        <taxon>Agaricomycetidae</taxon>
        <taxon>Agaricales</taxon>
        <taxon>Agaricineae</taxon>
        <taxon>Strophariaceae</taxon>
        <taxon>Psilocybe</taxon>
    </lineage>
</organism>
<keyword evidence="2" id="KW-0236">DNA replication inhibitor</keyword>
<feature type="compositionally biased region" description="Low complexity" evidence="5">
    <location>
        <begin position="1118"/>
        <end position="1129"/>
    </location>
</feature>
<evidence type="ECO:0000313" key="7">
    <source>
        <dbReference type="EMBL" id="KAF5325413.1"/>
    </source>
</evidence>
<gene>
    <name evidence="7" type="ORF">D9619_010000</name>
</gene>
<name>A0A8H5BLM3_9AGAR</name>
<feature type="region of interest" description="Disordered" evidence="5">
    <location>
        <begin position="1001"/>
        <end position="1172"/>
    </location>
</feature>
<feature type="compositionally biased region" description="Acidic residues" evidence="5">
    <location>
        <begin position="599"/>
        <end position="612"/>
    </location>
</feature>
<dbReference type="GO" id="GO:0043111">
    <property type="term" value="P:replication fork arrest"/>
    <property type="evidence" value="ECO:0007669"/>
    <property type="project" value="TreeGrafter"/>
</dbReference>
<feature type="region of interest" description="Disordered" evidence="5">
    <location>
        <begin position="593"/>
        <end position="612"/>
    </location>
</feature>
<dbReference type="GO" id="GO:0006281">
    <property type="term" value="P:DNA repair"/>
    <property type="evidence" value="ECO:0007669"/>
    <property type="project" value="TreeGrafter"/>
</dbReference>
<evidence type="ECO:0000256" key="1">
    <source>
        <dbReference type="ARBA" id="ARBA00004123"/>
    </source>
</evidence>
<protein>
    <recommendedName>
        <fullName evidence="6">Timeless N-terminal domain-containing protein</fullName>
    </recommendedName>
</protein>
<reference evidence="7 8" key="1">
    <citation type="journal article" date="2020" name="ISME J.">
        <title>Uncovering the hidden diversity of litter-decomposition mechanisms in mushroom-forming fungi.</title>
        <authorList>
            <person name="Floudas D."/>
            <person name="Bentzer J."/>
            <person name="Ahren D."/>
            <person name="Johansson T."/>
            <person name="Persson P."/>
            <person name="Tunlid A."/>
        </authorList>
    </citation>
    <scope>NUCLEOTIDE SEQUENCE [LARGE SCALE GENOMIC DNA]</scope>
    <source>
        <strain evidence="7 8">CBS 101986</strain>
    </source>
</reference>
<feature type="region of interest" description="Disordered" evidence="5">
    <location>
        <begin position="928"/>
        <end position="979"/>
    </location>
</feature>
<feature type="compositionally biased region" description="Low complexity" evidence="5">
    <location>
        <begin position="1002"/>
        <end position="1011"/>
    </location>
</feature>
<evidence type="ECO:0000256" key="2">
    <source>
        <dbReference type="ARBA" id="ARBA00022880"/>
    </source>
</evidence>
<comment type="subcellular location">
    <subcellularLocation>
        <location evidence="1">Nucleus</location>
    </subcellularLocation>
</comment>
<evidence type="ECO:0000256" key="5">
    <source>
        <dbReference type="SAM" id="MobiDB-lite"/>
    </source>
</evidence>
<keyword evidence="3" id="KW-0539">Nucleus</keyword>
<accession>A0A8H5BLM3</accession>
<feature type="compositionally biased region" description="Basic residues" evidence="5">
    <location>
        <begin position="930"/>
        <end position="939"/>
    </location>
</feature>
<dbReference type="PANTHER" id="PTHR22940:SF4">
    <property type="entry name" value="PROTEIN TIMELESS HOMOLOG"/>
    <property type="match status" value="1"/>
</dbReference>
<evidence type="ECO:0000256" key="4">
    <source>
        <dbReference type="ARBA" id="ARBA00023306"/>
    </source>
</evidence>
<feature type="compositionally biased region" description="Basic and acidic residues" evidence="5">
    <location>
        <begin position="1140"/>
        <end position="1151"/>
    </location>
</feature>
<dbReference type="GO" id="GO:0000076">
    <property type="term" value="P:DNA replication checkpoint signaling"/>
    <property type="evidence" value="ECO:0007669"/>
    <property type="project" value="TreeGrafter"/>
</dbReference>
<dbReference type="PANTHER" id="PTHR22940">
    <property type="entry name" value="TIMEOUT/TIMELESS-2"/>
    <property type="match status" value="1"/>
</dbReference>
<dbReference type="OrthoDB" id="310853at2759"/>
<proteinExistence type="predicted"/>
<dbReference type="GO" id="GO:0031298">
    <property type="term" value="C:replication fork protection complex"/>
    <property type="evidence" value="ECO:0007669"/>
    <property type="project" value="TreeGrafter"/>
</dbReference>
<keyword evidence="8" id="KW-1185">Reference proteome</keyword>